<dbReference type="InterPro" id="IPR001750">
    <property type="entry name" value="ND/Mrp_TM"/>
</dbReference>
<dbReference type="OrthoDB" id="9768329at2"/>
<dbReference type="InterPro" id="IPR050586">
    <property type="entry name" value="CPA3_Na-H_Antiporter_D"/>
</dbReference>
<keyword evidence="11" id="KW-1185">Reference proteome</keyword>
<dbReference type="PANTHER" id="PTHR42703:SF1">
    <property type="entry name" value="NA(+)_H(+) ANTIPORTER SUBUNIT D1"/>
    <property type="match status" value="1"/>
</dbReference>
<feature type="transmembrane region" description="Helical" evidence="8">
    <location>
        <begin position="229"/>
        <end position="251"/>
    </location>
</feature>
<dbReference type="STRING" id="1249552.PS2015_340"/>
<sequence length="505" mass="54854">MTMLWPGATVGTLSKLELSWLTFTAVLWLIATLYKIRMSDDRPQALFWLFWSVSCAGNLLLIAAQDVLGFYIGFSMMSLGAYALVIHSGKPAARRAGRVYLQLAILGEMALLASLLMASHAGNGSLLLSEVQQSDIPPIAALLLLLGLGLKAGFWPLHGWLPLAHPAAPAPASAVLSGAMIKAGILGLWKIMPESAISGQSALLIMTLAMISAMYGVLAGLMQHEVKRILAYSSVSQVSYLLFLLALAWLMPEHRTLIATVLTIYTVHHGLIKGSLFIAADFFSVRSQSLVMNRANQFMLLVAALAIAGLPITSGMAAKSALKSLLEGEPLALWYTLISVGSVATSLIIIKVLLTFRARHATAAIQPTDPVKATLWWMLSLSAIALPWLWPDMREPLVSSLATDKLWAASWPIVLGGLIYWAWPARWTRALSGAEKIGLCIPSLSLKLKQAINRLATSPTDFSFSDKKLRKFERRWNRLWQGSTVNVSALLLIAVMLLTGALMYA</sequence>
<evidence type="ECO:0000256" key="2">
    <source>
        <dbReference type="ARBA" id="ARBA00005346"/>
    </source>
</evidence>
<dbReference type="Pfam" id="PF00361">
    <property type="entry name" value="Proton_antipo_M"/>
    <property type="match status" value="1"/>
</dbReference>
<feature type="transmembrane region" description="Helical" evidence="8">
    <location>
        <begin position="295"/>
        <end position="312"/>
    </location>
</feature>
<evidence type="ECO:0000256" key="4">
    <source>
        <dbReference type="ARBA" id="ARBA00022692"/>
    </source>
</evidence>
<feature type="transmembrane region" description="Helical" evidence="8">
    <location>
        <begin position="332"/>
        <end position="354"/>
    </location>
</feature>
<comment type="similarity">
    <text evidence="2">Belongs to the CPA3 antiporters (TC 2.A.63) subunit D family.</text>
</comment>
<evidence type="ECO:0000313" key="10">
    <source>
        <dbReference type="EMBL" id="ALO45030.1"/>
    </source>
</evidence>
<reference evidence="10 11" key="1">
    <citation type="submission" date="2015-11" db="EMBL/GenBank/DDBJ databases">
        <authorList>
            <person name="Zhang Y."/>
            <person name="Guo Z."/>
        </authorList>
    </citation>
    <scope>NUCLEOTIDE SEQUENCE [LARGE SCALE GENOMIC DNA]</scope>
    <source>
        <strain evidence="10 11">KCTC 32221</strain>
    </source>
</reference>
<dbReference type="InterPro" id="IPR003918">
    <property type="entry name" value="NADH_UbQ_OxRdtase"/>
</dbReference>
<dbReference type="KEGG" id="pspi:PS2015_340"/>
<dbReference type="GO" id="GO:0042773">
    <property type="term" value="P:ATP synthesis coupled electron transport"/>
    <property type="evidence" value="ECO:0007669"/>
    <property type="project" value="InterPro"/>
</dbReference>
<feature type="transmembrane region" description="Helical" evidence="8">
    <location>
        <begin position="374"/>
        <end position="390"/>
    </location>
</feature>
<evidence type="ECO:0000256" key="8">
    <source>
        <dbReference type="SAM" id="Phobius"/>
    </source>
</evidence>
<dbReference type="RefSeq" id="WP_058020539.1">
    <property type="nucleotide sequence ID" value="NZ_CP013189.1"/>
</dbReference>
<gene>
    <name evidence="10" type="ORF">PS2015_340</name>
</gene>
<proteinExistence type="inferred from homology"/>
<dbReference type="PRINTS" id="PR01437">
    <property type="entry name" value="NUOXDRDTASE4"/>
</dbReference>
<dbReference type="EMBL" id="CP013189">
    <property type="protein sequence ID" value="ALO45030.1"/>
    <property type="molecule type" value="Genomic_DNA"/>
</dbReference>
<feature type="transmembrane region" description="Helical" evidence="8">
    <location>
        <begin position="169"/>
        <end position="189"/>
    </location>
</feature>
<feature type="transmembrane region" description="Helical" evidence="8">
    <location>
        <begin position="45"/>
        <end position="64"/>
    </location>
</feature>
<feature type="transmembrane region" description="Helical" evidence="8">
    <location>
        <begin position="20"/>
        <end position="36"/>
    </location>
</feature>
<feature type="transmembrane region" description="Helical" evidence="8">
    <location>
        <begin position="139"/>
        <end position="157"/>
    </location>
</feature>
<feature type="transmembrane region" description="Helical" evidence="8">
    <location>
        <begin position="201"/>
        <end position="222"/>
    </location>
</feature>
<keyword evidence="6 8" id="KW-0472">Membrane</keyword>
<feature type="transmembrane region" description="Helical" evidence="8">
    <location>
        <begin position="479"/>
        <end position="504"/>
    </location>
</feature>
<feature type="transmembrane region" description="Helical" evidence="8">
    <location>
        <begin position="70"/>
        <end position="87"/>
    </location>
</feature>
<evidence type="ECO:0000256" key="1">
    <source>
        <dbReference type="ARBA" id="ARBA00004651"/>
    </source>
</evidence>
<feature type="domain" description="NADH:quinone oxidoreductase/Mrp antiporter transmembrane" evidence="9">
    <location>
        <begin position="64"/>
        <end position="345"/>
    </location>
</feature>
<protein>
    <recommendedName>
        <fullName evidence="9">NADH:quinone oxidoreductase/Mrp antiporter transmembrane domain-containing protein</fullName>
    </recommendedName>
</protein>
<accession>A0A0S2K9L6</accession>
<keyword evidence="4 7" id="KW-0812">Transmembrane</keyword>
<dbReference type="PATRIC" id="fig|1249552.3.peg.347"/>
<dbReference type="Proteomes" id="UP000065641">
    <property type="component" value="Chromosome"/>
</dbReference>
<evidence type="ECO:0000256" key="5">
    <source>
        <dbReference type="ARBA" id="ARBA00022989"/>
    </source>
</evidence>
<name>A0A0S2K9L6_9GAMM</name>
<evidence type="ECO:0000256" key="6">
    <source>
        <dbReference type="ARBA" id="ARBA00023136"/>
    </source>
</evidence>
<dbReference type="GO" id="GO:0008137">
    <property type="term" value="F:NADH dehydrogenase (ubiquinone) activity"/>
    <property type="evidence" value="ECO:0007669"/>
    <property type="project" value="InterPro"/>
</dbReference>
<dbReference type="GO" id="GO:0005886">
    <property type="term" value="C:plasma membrane"/>
    <property type="evidence" value="ECO:0007669"/>
    <property type="project" value="UniProtKB-SubCell"/>
</dbReference>
<comment type="subcellular location">
    <subcellularLocation>
        <location evidence="1">Cell membrane</location>
        <topology evidence="1">Multi-pass membrane protein</topology>
    </subcellularLocation>
    <subcellularLocation>
        <location evidence="7">Membrane</location>
        <topology evidence="7">Multi-pass membrane protein</topology>
    </subcellularLocation>
</comment>
<evidence type="ECO:0000256" key="7">
    <source>
        <dbReference type="RuleBase" id="RU000320"/>
    </source>
</evidence>
<keyword evidence="3" id="KW-1003">Cell membrane</keyword>
<feature type="transmembrane region" description="Helical" evidence="8">
    <location>
        <begin position="406"/>
        <end position="423"/>
    </location>
</feature>
<feature type="transmembrane region" description="Helical" evidence="8">
    <location>
        <begin position="257"/>
        <end position="283"/>
    </location>
</feature>
<evidence type="ECO:0000259" key="9">
    <source>
        <dbReference type="Pfam" id="PF00361"/>
    </source>
</evidence>
<dbReference type="AlphaFoldDB" id="A0A0S2K9L6"/>
<organism evidence="10 11">
    <name type="scientific">Pseudohongiella spirulinae</name>
    <dbReference type="NCBI Taxonomy" id="1249552"/>
    <lineage>
        <taxon>Bacteria</taxon>
        <taxon>Pseudomonadati</taxon>
        <taxon>Pseudomonadota</taxon>
        <taxon>Gammaproteobacteria</taxon>
        <taxon>Pseudomonadales</taxon>
        <taxon>Pseudohongiellaceae</taxon>
        <taxon>Pseudohongiella</taxon>
    </lineage>
</organism>
<dbReference type="PANTHER" id="PTHR42703">
    <property type="entry name" value="NADH DEHYDROGENASE"/>
    <property type="match status" value="1"/>
</dbReference>
<evidence type="ECO:0000256" key="3">
    <source>
        <dbReference type="ARBA" id="ARBA00022475"/>
    </source>
</evidence>
<keyword evidence="5 8" id="KW-1133">Transmembrane helix</keyword>
<evidence type="ECO:0000313" key="11">
    <source>
        <dbReference type="Proteomes" id="UP000065641"/>
    </source>
</evidence>
<feature type="transmembrane region" description="Helical" evidence="8">
    <location>
        <begin position="99"/>
        <end position="119"/>
    </location>
</feature>